<reference evidence="2 3" key="1">
    <citation type="journal article" date="2023" name="BMC Biol.">
        <title>The compact genome of the sponge Oopsacas minuta (Hexactinellida) is lacking key metazoan core genes.</title>
        <authorList>
            <person name="Santini S."/>
            <person name="Schenkelaars Q."/>
            <person name="Jourda C."/>
            <person name="Duchesne M."/>
            <person name="Belahbib H."/>
            <person name="Rocher C."/>
            <person name="Selva M."/>
            <person name="Riesgo A."/>
            <person name="Vervoort M."/>
            <person name="Leys S.P."/>
            <person name="Kodjabachian L."/>
            <person name="Le Bivic A."/>
            <person name="Borchiellini C."/>
            <person name="Claverie J.M."/>
            <person name="Renard E."/>
        </authorList>
    </citation>
    <scope>NUCLEOTIDE SEQUENCE [LARGE SCALE GENOMIC DNA]</scope>
    <source>
        <strain evidence="2">SPO-2</strain>
    </source>
</reference>
<evidence type="ECO:0000313" key="2">
    <source>
        <dbReference type="EMBL" id="KAI6660812.1"/>
    </source>
</evidence>
<dbReference type="Proteomes" id="UP001165289">
    <property type="component" value="Unassembled WGS sequence"/>
</dbReference>
<dbReference type="InterPro" id="IPR011042">
    <property type="entry name" value="6-blade_b-propeller_TolB-like"/>
</dbReference>
<dbReference type="AlphaFoldDB" id="A0AAV7KHP1"/>
<name>A0AAV7KHP1_9METZ</name>
<sequence length="321" mass="37615">MSKRGSIDKTAEEETAKRQKTKKYKPINESKEIYDFTNSTIREFRISTNIVAFCLHSTESLIAICSREYCYLPQVIMYTIYTVDGELITRYSIPSTISHYYPRIQFLSNDMFLVVYDNYRVDMLARSNDYNVKHISLSGKGSGYSMDCDKDDNIYLYYSNKPQIYVYSHDLQYIGEFSAYQTPGYHPIAIQIQEDKMVVVSTEDSPSQNCRSKVTILRYSLANRELIQSVIFNKQFIPANMNLSLCFDPFGNLLIGRDFSNKIFVKFGVWYLGSSRIRYYKNFNLSHQMIFEELGLGMSRDFELIRYNSHGYIRIYETIIQ</sequence>
<organism evidence="2 3">
    <name type="scientific">Oopsacas minuta</name>
    <dbReference type="NCBI Taxonomy" id="111878"/>
    <lineage>
        <taxon>Eukaryota</taxon>
        <taxon>Metazoa</taxon>
        <taxon>Porifera</taxon>
        <taxon>Hexactinellida</taxon>
        <taxon>Hexasterophora</taxon>
        <taxon>Lyssacinosida</taxon>
        <taxon>Leucopsacidae</taxon>
        <taxon>Oopsacas</taxon>
    </lineage>
</organism>
<dbReference type="Gene3D" id="2.120.10.30">
    <property type="entry name" value="TolB, C-terminal domain"/>
    <property type="match status" value="1"/>
</dbReference>
<proteinExistence type="predicted"/>
<feature type="region of interest" description="Disordered" evidence="1">
    <location>
        <begin position="1"/>
        <end position="22"/>
    </location>
</feature>
<evidence type="ECO:0000256" key="1">
    <source>
        <dbReference type="SAM" id="MobiDB-lite"/>
    </source>
</evidence>
<feature type="compositionally biased region" description="Basic and acidic residues" evidence="1">
    <location>
        <begin position="1"/>
        <end position="17"/>
    </location>
</feature>
<protein>
    <submittedName>
        <fullName evidence="2">Uncharacterized protein</fullName>
    </submittedName>
</protein>
<gene>
    <name evidence="2" type="ORF">LOD99_10209</name>
</gene>
<dbReference type="EMBL" id="JAKMXF010000023">
    <property type="protein sequence ID" value="KAI6660812.1"/>
    <property type="molecule type" value="Genomic_DNA"/>
</dbReference>
<dbReference type="SUPFAM" id="SSF101898">
    <property type="entry name" value="NHL repeat"/>
    <property type="match status" value="1"/>
</dbReference>
<accession>A0AAV7KHP1</accession>
<comment type="caution">
    <text evidence="2">The sequence shown here is derived from an EMBL/GenBank/DDBJ whole genome shotgun (WGS) entry which is preliminary data.</text>
</comment>
<keyword evidence="3" id="KW-1185">Reference proteome</keyword>
<evidence type="ECO:0000313" key="3">
    <source>
        <dbReference type="Proteomes" id="UP001165289"/>
    </source>
</evidence>